<comment type="caution">
    <text evidence="1">The sequence shown here is derived from an EMBL/GenBank/DDBJ whole genome shotgun (WGS) entry which is preliminary data.</text>
</comment>
<evidence type="ECO:0000313" key="1">
    <source>
        <dbReference type="EMBL" id="RGB82393.1"/>
    </source>
</evidence>
<name>A0A3E2TT63_9FIRM</name>
<sequence length="73" mass="8633">MLCLLQINKNIEAFQSVHHVIFILCYNVLSDFFGLRCRFGRHRAEVHRTSCALVFSLIRVRKLIWEDITQGKQ</sequence>
<dbReference type="EMBL" id="QVEP01000001">
    <property type="protein sequence ID" value="RGB82393.1"/>
    <property type="molecule type" value="Genomic_DNA"/>
</dbReference>
<protein>
    <submittedName>
        <fullName evidence="1">Uncharacterized protein</fullName>
    </submittedName>
</protein>
<proteinExistence type="predicted"/>
<dbReference type="Proteomes" id="UP000260773">
    <property type="component" value="Unassembled WGS sequence"/>
</dbReference>
<dbReference type="AlphaFoldDB" id="A0A3E2TT63"/>
<organism evidence="1 2">
    <name type="scientific">Coprococcus catus</name>
    <dbReference type="NCBI Taxonomy" id="116085"/>
    <lineage>
        <taxon>Bacteria</taxon>
        <taxon>Bacillati</taxon>
        <taxon>Bacillota</taxon>
        <taxon>Clostridia</taxon>
        <taxon>Lachnospirales</taxon>
        <taxon>Lachnospiraceae</taxon>
        <taxon>Coprococcus</taxon>
    </lineage>
</organism>
<reference evidence="1 2" key="1">
    <citation type="submission" date="2018-08" db="EMBL/GenBank/DDBJ databases">
        <title>A genome reference for cultivated species of the human gut microbiota.</title>
        <authorList>
            <person name="Zou Y."/>
            <person name="Xue W."/>
            <person name="Luo G."/>
        </authorList>
    </citation>
    <scope>NUCLEOTIDE SEQUENCE [LARGE SCALE GENOMIC DNA]</scope>
    <source>
        <strain evidence="1 2">AF45-17</strain>
    </source>
</reference>
<evidence type="ECO:0000313" key="2">
    <source>
        <dbReference type="Proteomes" id="UP000260773"/>
    </source>
</evidence>
<gene>
    <name evidence="1" type="ORF">DW070_00065</name>
</gene>
<accession>A0A3E2TT63</accession>